<protein>
    <submittedName>
        <fullName evidence="2">Uncharacterized protein</fullName>
    </submittedName>
</protein>
<feature type="region of interest" description="Disordered" evidence="1">
    <location>
        <begin position="501"/>
        <end position="520"/>
    </location>
</feature>
<dbReference type="InterPro" id="IPR027417">
    <property type="entry name" value="P-loop_NTPase"/>
</dbReference>
<dbReference type="EMBL" id="LK021337">
    <property type="protein sequence ID" value="CDQ43186.1"/>
    <property type="molecule type" value="Genomic_DNA"/>
</dbReference>
<evidence type="ECO:0000256" key="1">
    <source>
        <dbReference type="SAM" id="MobiDB-lite"/>
    </source>
</evidence>
<dbReference type="SUPFAM" id="SSF52540">
    <property type="entry name" value="P-loop containing nucleoside triphosphate hydrolases"/>
    <property type="match status" value="1"/>
</dbReference>
<reference evidence="2" key="2">
    <citation type="submission" date="2015-09" db="EMBL/GenBank/DDBJ databases">
        <title>Draft genome sequence of Mycobacterium neoaurum DSM 44074.</title>
        <authorList>
            <person name="Croce O."/>
            <person name="Robert C."/>
            <person name="Raoult D."/>
            <person name="Drancourt M."/>
        </authorList>
    </citation>
    <scope>NUCLEOTIDE SEQUENCE</scope>
    <source>
        <strain evidence="2">DSM 44074</strain>
    </source>
</reference>
<dbReference type="Gene3D" id="3.40.50.300">
    <property type="entry name" value="P-loop containing nucleotide triphosphate hydrolases"/>
    <property type="match status" value="1"/>
</dbReference>
<feature type="compositionally biased region" description="Basic and acidic residues" evidence="1">
    <location>
        <begin position="508"/>
        <end position="520"/>
    </location>
</feature>
<sequence length="544" mass="61609">MANGTGRRNVASLIEDPRMSRAVSNISARSEREPDVTVLQNTYVETGILPQLENYNNQILYGRRGTGKTHVLQVLGQELERDNDTYSMYVDIRLLGSSHLFTDSTRPIADRCVAVFKDLLGLIQARLLDIATSPDNDGSGLQEVSDFADFIAQKAVEVTKRAIKDSNATSRKDSTNATVDASLTGDIKANLGSSESDEYSASREVEYEEALRESLVFSEVQQRLNSTLSAMKIGHFVLLVDEWTSLPVEIQPFVAEFIRRSFFTSTRVTVKIASLEYRSRFSLTDAGNIIGFELGADIAANLDLDDFYVYDRNEDKVVSNFHELLYKHVTSGLDPELLKQHTIRDATSFRSRIFTERATFVELVRAGEGVVRDFLGIFSAAFFKAITTGRQKIDLHSVEEAARDWYETDKSTALSDNQREALHRIIQDVIGDRSTKMFMLSRSDANHPMIQSLFDLRLLHLILRGYSDKENPGKRYNIYALDYGTYVDLKRTKAEPEGLFEVDDADKDQEKKPEQSAEDRIVPFKDKRRIRRVILETSIFNDLI</sequence>
<dbReference type="AlphaFoldDB" id="A0AAV2WGX3"/>
<evidence type="ECO:0000313" key="2">
    <source>
        <dbReference type="EMBL" id="CDQ43186.1"/>
    </source>
</evidence>
<gene>
    <name evidence="2" type="ORF">BN1047_01049</name>
</gene>
<organism evidence="2 3">
    <name type="scientific">Mycolicibacterium neoaurum</name>
    <name type="common">Mycobacterium neoaurum</name>
    <dbReference type="NCBI Taxonomy" id="1795"/>
    <lineage>
        <taxon>Bacteria</taxon>
        <taxon>Bacillati</taxon>
        <taxon>Actinomycetota</taxon>
        <taxon>Actinomycetes</taxon>
        <taxon>Mycobacteriales</taxon>
        <taxon>Mycobacteriaceae</taxon>
        <taxon>Mycolicibacterium</taxon>
    </lineage>
</organism>
<accession>A0AAV2WGX3</accession>
<reference evidence="2" key="1">
    <citation type="submission" date="2014-05" db="EMBL/GenBank/DDBJ databases">
        <authorList>
            <person name="Urmite Genomes"/>
        </authorList>
    </citation>
    <scope>NUCLEOTIDE SEQUENCE</scope>
    <source>
        <strain evidence="2">DSM 44074</strain>
    </source>
</reference>
<proteinExistence type="predicted"/>
<name>A0AAV2WGX3_MYCNE</name>
<dbReference type="Proteomes" id="UP000028864">
    <property type="component" value="Unassembled WGS sequence"/>
</dbReference>
<dbReference type="RefSeq" id="WP_138158190.1">
    <property type="nucleotide sequence ID" value="NZ_LK021337.1"/>
</dbReference>
<evidence type="ECO:0000313" key="3">
    <source>
        <dbReference type="Proteomes" id="UP000028864"/>
    </source>
</evidence>